<dbReference type="GO" id="GO:0000779">
    <property type="term" value="C:condensed chromosome, centromeric region"/>
    <property type="evidence" value="ECO:0007669"/>
    <property type="project" value="EnsemblFungi"/>
</dbReference>
<dbReference type="GO" id="GO:0051754">
    <property type="term" value="P:meiotic sister chromatid cohesion, centromeric"/>
    <property type="evidence" value="ECO:0007669"/>
    <property type="project" value="EnsemblFungi"/>
</dbReference>
<evidence type="ECO:0000259" key="2">
    <source>
        <dbReference type="PROSITE" id="PS51425"/>
    </source>
</evidence>
<dbReference type="GO" id="GO:0005721">
    <property type="term" value="C:pericentric heterochromatin"/>
    <property type="evidence" value="ECO:0007669"/>
    <property type="project" value="EnsemblFungi"/>
</dbReference>
<feature type="region of interest" description="Disordered" evidence="1">
    <location>
        <begin position="1"/>
        <end position="79"/>
    </location>
</feature>
<dbReference type="InterPro" id="IPR011989">
    <property type="entry name" value="ARM-like"/>
</dbReference>
<dbReference type="GO" id="GO:0005634">
    <property type="term" value="C:nucleus"/>
    <property type="evidence" value="ECO:0007669"/>
    <property type="project" value="EnsemblFungi"/>
</dbReference>
<keyword evidence="4" id="KW-1185">Reference proteome</keyword>
<dbReference type="Pfam" id="PF08514">
    <property type="entry name" value="STAG"/>
    <property type="match status" value="1"/>
</dbReference>
<evidence type="ECO:0000313" key="4">
    <source>
        <dbReference type="Proteomes" id="UP000016088"/>
    </source>
</evidence>
<dbReference type="GO" id="GO:0140720">
    <property type="term" value="C:subtelomeric heterochromatin"/>
    <property type="evidence" value="ECO:0007669"/>
    <property type="project" value="EnsemblFungi"/>
</dbReference>
<dbReference type="InterPro" id="IPR016024">
    <property type="entry name" value="ARM-type_fold"/>
</dbReference>
<dbReference type="SUPFAM" id="SSF48371">
    <property type="entry name" value="ARM repeat"/>
    <property type="match status" value="1"/>
</dbReference>
<dbReference type="OrthoDB" id="498590at2759"/>
<dbReference type="Gene3D" id="1.25.10.10">
    <property type="entry name" value="Leucine-rich Repeat Variant"/>
    <property type="match status" value="1"/>
</dbReference>
<feature type="compositionally biased region" description="Basic residues" evidence="1">
    <location>
        <begin position="51"/>
        <end position="69"/>
    </location>
</feature>
<dbReference type="EMBL" id="KE503208">
    <property type="protein sequence ID" value="EPX70546.1"/>
    <property type="molecule type" value="Genomic_DNA"/>
</dbReference>
<dbReference type="OMA" id="TMRPIRH"/>
<dbReference type="VEuPathDB" id="FungiDB:SOCG_04660"/>
<dbReference type="RefSeq" id="XP_013020706.1">
    <property type="nucleotide sequence ID" value="XM_013165252.1"/>
</dbReference>
<protein>
    <submittedName>
        <fullName evidence="3">Mitotic cohesin complex</fullName>
    </submittedName>
</protein>
<dbReference type="GeneID" id="25033622"/>
<dbReference type="GO" id="GO:0031934">
    <property type="term" value="C:mating-type region heterochromatin"/>
    <property type="evidence" value="ECO:0007669"/>
    <property type="project" value="EnsemblFungi"/>
</dbReference>
<feature type="domain" description="SCD" evidence="2">
    <location>
        <begin position="297"/>
        <end position="382"/>
    </location>
</feature>
<dbReference type="PANTHER" id="PTHR11199:SF0">
    <property type="entry name" value="LD34181P-RELATED"/>
    <property type="match status" value="1"/>
</dbReference>
<dbReference type="InterPro" id="IPR013721">
    <property type="entry name" value="STAG"/>
</dbReference>
<dbReference type="GO" id="GO:0071962">
    <property type="term" value="P:mitotic sister chromatid cohesion, centromeric"/>
    <property type="evidence" value="ECO:0007669"/>
    <property type="project" value="EnsemblFungi"/>
</dbReference>
<dbReference type="Proteomes" id="UP000016088">
    <property type="component" value="Unassembled WGS sequence"/>
</dbReference>
<gene>
    <name evidence="3" type="ORF">SOCG_04660</name>
</gene>
<name>S9PMS3_SCHOY</name>
<organism evidence="3 4">
    <name type="scientific">Schizosaccharomyces octosporus (strain yFS286)</name>
    <name type="common">Fission yeast</name>
    <name type="synonym">Octosporomyces octosporus</name>
    <dbReference type="NCBI Taxonomy" id="483514"/>
    <lineage>
        <taxon>Eukaryota</taxon>
        <taxon>Fungi</taxon>
        <taxon>Dikarya</taxon>
        <taxon>Ascomycota</taxon>
        <taxon>Taphrinomycotina</taxon>
        <taxon>Schizosaccharomycetes</taxon>
        <taxon>Schizosaccharomycetales</taxon>
        <taxon>Schizosaccharomycetaceae</taxon>
        <taxon>Schizosaccharomyces</taxon>
    </lineage>
</organism>
<feature type="compositionally biased region" description="Acidic residues" evidence="1">
    <location>
        <begin position="36"/>
        <end position="46"/>
    </location>
</feature>
<proteinExistence type="predicted"/>
<evidence type="ECO:0000256" key="1">
    <source>
        <dbReference type="SAM" id="MobiDB-lite"/>
    </source>
</evidence>
<dbReference type="PROSITE" id="PS51425">
    <property type="entry name" value="SCD"/>
    <property type="match status" value="1"/>
</dbReference>
<feature type="compositionally biased region" description="Polar residues" evidence="1">
    <location>
        <begin position="1"/>
        <end position="10"/>
    </location>
</feature>
<dbReference type="GO" id="GO:0030892">
    <property type="term" value="C:mitotic cohesin complex"/>
    <property type="evidence" value="ECO:0007669"/>
    <property type="project" value="EnsemblFungi"/>
</dbReference>
<dbReference type="HOGENOM" id="CLU_309524_0_0_1"/>
<dbReference type="GO" id="GO:0140588">
    <property type="term" value="P:chromatin looping"/>
    <property type="evidence" value="ECO:0007669"/>
    <property type="project" value="EnsemblFungi"/>
</dbReference>
<dbReference type="Pfam" id="PF21581">
    <property type="entry name" value="SCD"/>
    <property type="match status" value="1"/>
</dbReference>
<dbReference type="GO" id="GO:0061776">
    <property type="term" value="F:ATP-dependent topological DNA co-entrapment activity"/>
    <property type="evidence" value="ECO:0007669"/>
    <property type="project" value="EnsemblFungi"/>
</dbReference>
<evidence type="ECO:0000313" key="3">
    <source>
        <dbReference type="EMBL" id="EPX70546.1"/>
    </source>
</evidence>
<dbReference type="InterPro" id="IPR039662">
    <property type="entry name" value="Cohesin_Scc3/SA"/>
</dbReference>
<dbReference type="eggNOG" id="KOG2011">
    <property type="taxonomic scope" value="Eukaryota"/>
</dbReference>
<accession>S9PMS3</accession>
<sequence length="967" mass="110925">MSRSVTPSSDDNGDGASSPIRLSQAMDPLRNSSDSSSEEENSDDDYEKTIISKRKRPVSGRSRQVKRSKASTLVEEDHEEEIPNKIYDDLLNEAASVKDIVVEWLTQYEKDQQGSLVELVNFILKCCACNRTVNEFDVQDQESVSATLSQIQLSVEKTTTREYPLNSKNAKFRNFRKKLSQFLAYFVSQLSSKKYLYNDSARFENIMSWIVAMSSSTMRPIRHTATVFCLIIMSALCEESREFLSDHAIASKQLAKEEKRARPNKNRIQELGDSLQTITKQQDVISEYLNSYFDSVFVHRYRDVEPKIRIDCLKELGNWINVVPSVFFSGSYLRYLGWMLSDTNTTARLTVVKVLHKIFETESFLGGLRHFTSRFKERIIEISCIDAEATVRIASIRLCNTIRACGFLEDEEVMKISQLILDVNPRIQREAIQFLCSNVQEATHEQLGSWGDEEVISESFTKETINSFDITWVKYAQISKTVEELQNSLKTDPSDLRLFYVFQRNVSDSTPITQTLLNACRLDNDYQSWEKIASYILFDDYDPKSNEIVNGVLQYCKLSESQECILLQLLASSLLYMSDSEFAVPKKIGRQQLEERNELEKDDEKEMVYLKILPLLNNIIERQAASPMLLHHTLQLLFTLDFKQYAHMQLSKPFETLLLNLSKFFLTSNYASIIHDCTVVFLKMQSVPVLEERSSFRIAEMCDQSIQEFLELFLSFNLRQGIVTKDDHLRFEACLKRMEGCTSIKNITDNAEFGIIYEKLSDMLSRVPNALEDSLKFPALQSQQSLFFWLLLREESLDGELIRSSGEKFFNCLIFLINGDSSGVLKLQATRVLLEVIIMVSSFKTTREAETEEFIPGVEAVKSKDMVHSLFSVLQGWLTVYGKMINASPVKLVDNKTSWVPITMPTNPVNRQLLEQICCDLVGKLLMTGSLTEVLSREDWEILQTIRGNFGSAIDTLFVEFKVHERV</sequence>
<dbReference type="PANTHER" id="PTHR11199">
    <property type="entry name" value="STROMAL ANTIGEN"/>
    <property type="match status" value="1"/>
</dbReference>
<dbReference type="GO" id="GO:0003682">
    <property type="term" value="F:chromatin binding"/>
    <property type="evidence" value="ECO:0007669"/>
    <property type="project" value="TreeGrafter"/>
</dbReference>
<dbReference type="InterPro" id="IPR020839">
    <property type="entry name" value="SCD"/>
</dbReference>
<reference evidence="3 4" key="1">
    <citation type="journal article" date="2011" name="Science">
        <title>Comparative functional genomics of the fission yeasts.</title>
        <authorList>
            <person name="Rhind N."/>
            <person name="Chen Z."/>
            <person name="Yassour M."/>
            <person name="Thompson D.A."/>
            <person name="Haas B.J."/>
            <person name="Habib N."/>
            <person name="Wapinski I."/>
            <person name="Roy S."/>
            <person name="Lin M.F."/>
            <person name="Heiman D.I."/>
            <person name="Young S.K."/>
            <person name="Furuya K."/>
            <person name="Guo Y."/>
            <person name="Pidoux A."/>
            <person name="Chen H.M."/>
            <person name="Robbertse B."/>
            <person name="Goldberg J.M."/>
            <person name="Aoki K."/>
            <person name="Bayne E.H."/>
            <person name="Berlin A.M."/>
            <person name="Desjardins C.A."/>
            <person name="Dobbs E."/>
            <person name="Dukaj L."/>
            <person name="Fan L."/>
            <person name="FitzGerald M.G."/>
            <person name="French C."/>
            <person name="Gujja S."/>
            <person name="Hansen K."/>
            <person name="Keifenheim D."/>
            <person name="Levin J.Z."/>
            <person name="Mosher R.A."/>
            <person name="Mueller C.A."/>
            <person name="Pfiffner J."/>
            <person name="Priest M."/>
            <person name="Russ C."/>
            <person name="Smialowska A."/>
            <person name="Swoboda P."/>
            <person name="Sykes S.M."/>
            <person name="Vaughn M."/>
            <person name="Vengrova S."/>
            <person name="Yoder R."/>
            <person name="Zeng Q."/>
            <person name="Allshire R."/>
            <person name="Baulcombe D."/>
            <person name="Birren B.W."/>
            <person name="Brown W."/>
            <person name="Ekwall K."/>
            <person name="Kellis M."/>
            <person name="Leatherwood J."/>
            <person name="Levin H."/>
            <person name="Margalit H."/>
            <person name="Martienssen R."/>
            <person name="Nieduszynski C.A."/>
            <person name="Spatafora J.W."/>
            <person name="Friedman N."/>
            <person name="Dalgaard J.Z."/>
            <person name="Baumann P."/>
            <person name="Niki H."/>
            <person name="Regev A."/>
            <person name="Nusbaum C."/>
        </authorList>
    </citation>
    <scope>NUCLEOTIDE SEQUENCE [LARGE SCALE GENOMIC DNA]</scope>
    <source>
        <strain evidence="4">yFS286</strain>
    </source>
</reference>
<dbReference type="AlphaFoldDB" id="S9PMS3"/>